<keyword evidence="1" id="KW-0812">Transmembrane</keyword>
<dbReference type="GO" id="GO:0005385">
    <property type="term" value="F:zinc ion transmembrane transporter activity"/>
    <property type="evidence" value="ECO:0007669"/>
    <property type="project" value="TreeGrafter"/>
</dbReference>
<comment type="caution">
    <text evidence="2">The sequence shown here is derived from an EMBL/GenBank/DDBJ whole genome shotgun (WGS) entry which is preliminary data.</text>
</comment>
<feature type="transmembrane region" description="Helical" evidence="1">
    <location>
        <begin position="482"/>
        <end position="500"/>
    </location>
</feature>
<evidence type="ECO:0000313" key="3">
    <source>
        <dbReference type="Proteomes" id="UP000660262"/>
    </source>
</evidence>
<evidence type="ECO:0000313" key="2">
    <source>
        <dbReference type="EMBL" id="GHP04080.1"/>
    </source>
</evidence>
<name>A0A830HE48_9CHLO</name>
<keyword evidence="1" id="KW-1133">Transmembrane helix</keyword>
<dbReference type="Proteomes" id="UP000660262">
    <property type="component" value="Unassembled WGS sequence"/>
</dbReference>
<gene>
    <name evidence="2" type="ORF">PPROV_000283400</name>
</gene>
<feature type="transmembrane region" description="Helical" evidence="1">
    <location>
        <begin position="437"/>
        <end position="462"/>
    </location>
</feature>
<feature type="transmembrane region" description="Helical" evidence="1">
    <location>
        <begin position="351"/>
        <end position="369"/>
    </location>
</feature>
<feature type="transmembrane region" description="Helical" evidence="1">
    <location>
        <begin position="36"/>
        <end position="57"/>
    </location>
</feature>
<evidence type="ECO:0000256" key="1">
    <source>
        <dbReference type="SAM" id="Phobius"/>
    </source>
</evidence>
<sequence>MPPPTASHVAWVTFVASCLAGLGATPFFFTGKLSRAWSGVANTLACGAMIAASFDILHEASEFTSGAMAVLIGVVAGAFFVQVTQRCLEVLEERLGGGVEGWEFATLRGADARKTILIVGIMTAHCCGEGNGLGLSFSEPAPSDAGGANHVNQGALVSIAIGLHNIPEGLTVAAVLAARGVGPVRCMLWAIASHLPQCLIAVPSYVFVQTFDTYANAVALPLRTLGLGFAAGCMLWMVFAELLPDALAVLPPRTVATVGTCSAAVIECLRLVVGVWESTAKGGVGWVSLLSLPMATAAAAAVTAAAVTVVDVSTLSSAQARAAGGGVACGALLSTGIASLLGHVFIANAGAATVAAAAGIGAFLCMLAWKHWATLVWALKVDFDIDHAGDGASADGDDLEKVSAHGAMAGAPAPAPEDQDMCEVSGTTTEWRRAATLAAVTTLLLGGVTPSAAVGAMMIRALPAALAGCGLGLGAWHTSRAMIHHGVGLATIQAAAMLVGGSTASKFVAPAAGGAVVAAAYVLYRSPEKDSSLGHAGASAGLIVGAACAFLERVVSGAAL</sequence>
<proteinExistence type="predicted"/>
<accession>A0A830HE48</accession>
<dbReference type="GO" id="GO:0016020">
    <property type="term" value="C:membrane"/>
    <property type="evidence" value="ECO:0007669"/>
    <property type="project" value="TreeGrafter"/>
</dbReference>
<feature type="transmembrane region" description="Helical" evidence="1">
    <location>
        <begin position="536"/>
        <end position="555"/>
    </location>
</feature>
<feature type="transmembrane region" description="Helical" evidence="1">
    <location>
        <begin position="285"/>
        <end position="310"/>
    </location>
</feature>
<dbReference type="PANTHER" id="PTHR11040">
    <property type="entry name" value="ZINC/IRON TRANSPORTER"/>
    <property type="match status" value="1"/>
</dbReference>
<dbReference type="AlphaFoldDB" id="A0A830HE48"/>
<dbReference type="PANTHER" id="PTHR11040:SF70">
    <property type="entry name" value="OS05G0316100 PROTEIN"/>
    <property type="match status" value="1"/>
</dbReference>
<dbReference type="EMBL" id="BNJQ01000007">
    <property type="protein sequence ID" value="GHP04080.1"/>
    <property type="molecule type" value="Genomic_DNA"/>
</dbReference>
<keyword evidence="3" id="KW-1185">Reference proteome</keyword>
<organism evidence="2 3">
    <name type="scientific">Pycnococcus provasolii</name>
    <dbReference type="NCBI Taxonomy" id="41880"/>
    <lineage>
        <taxon>Eukaryota</taxon>
        <taxon>Viridiplantae</taxon>
        <taxon>Chlorophyta</taxon>
        <taxon>Pseudoscourfieldiophyceae</taxon>
        <taxon>Pseudoscourfieldiales</taxon>
        <taxon>Pycnococcaceae</taxon>
        <taxon>Pycnococcus</taxon>
    </lineage>
</organism>
<keyword evidence="1" id="KW-0472">Membrane</keyword>
<evidence type="ECO:0008006" key="4">
    <source>
        <dbReference type="Google" id="ProtNLM"/>
    </source>
</evidence>
<dbReference type="OrthoDB" id="262547at2759"/>
<protein>
    <recommendedName>
        <fullName evidence="4">Zinc transporter</fullName>
    </recommendedName>
</protein>
<feature type="transmembrane region" description="Helical" evidence="1">
    <location>
        <begin position="507"/>
        <end position="524"/>
    </location>
</feature>
<feature type="transmembrane region" description="Helical" evidence="1">
    <location>
        <begin position="6"/>
        <end position="29"/>
    </location>
</feature>
<reference evidence="2" key="1">
    <citation type="submission" date="2020-10" db="EMBL/GenBank/DDBJ databases">
        <title>Unveiling of a novel bifunctional photoreceptor, Dualchrome1, isolated from a cosmopolitan green alga.</title>
        <authorList>
            <person name="Suzuki S."/>
            <person name="Kawachi M."/>
        </authorList>
    </citation>
    <scope>NUCLEOTIDE SEQUENCE</scope>
    <source>
        <strain evidence="2">NIES 2893</strain>
    </source>
</reference>
<feature type="transmembrane region" description="Helical" evidence="1">
    <location>
        <begin position="63"/>
        <end position="81"/>
    </location>
</feature>
<feature type="transmembrane region" description="Helical" evidence="1">
    <location>
        <begin position="220"/>
        <end position="243"/>
    </location>
</feature>
<feature type="transmembrane region" description="Helical" evidence="1">
    <location>
        <begin position="255"/>
        <end position="273"/>
    </location>
</feature>